<dbReference type="PANTHER" id="PTHR12960">
    <property type="entry name" value="GLE-1-RELATED"/>
    <property type="match status" value="1"/>
</dbReference>
<keyword evidence="19" id="KW-1185">Reference proteome</keyword>
<dbReference type="GO" id="GO:0016973">
    <property type="term" value="P:poly(A)+ mRNA export from nucleus"/>
    <property type="evidence" value="ECO:0007669"/>
    <property type="project" value="InterPro"/>
</dbReference>
<sequence>MRNLVSGLREEISLAAERRKQEEEAEKAAAEKAKNEKDEKTPSSQDPEKDPVPESSGKSRKNGLQLKSDEKTLQWYQQLQDQLDQCVDSFAGLANSKDRQEKKIKMDLQKAVTTPVSQISTRAGSQLKEIFDKIHALLSGKPVRSGGQSVSVALHPEALNFSYYKLAEKFVKQGEEEVASHHQAAFPIAVVASGIWELHPPVGHFLLAHLHRKCPYAAPLRPGVPEGASPEEGRRLLGYQSHDSAPEPQDNFLKRMSGMIRLYAAILTLRWPYGEGQGNHPHGLNQAWRWLAQTLNSEPMADVTATILFDFLEVCGNALMKVYQSQFWKMIIMIREEYLPRIQEITSAGQMGSFIRLKQFWRNLCGGTKSPSPRDSCPPPFGGRDSAPRISRNLPEPFPGKKPTAPRKIQNFPKVQRELFRLFKLVYFPQFLNVNLKM</sequence>
<organism evidence="18 19">
    <name type="scientific">Podarcis lilfordi</name>
    <name type="common">Lilford's wall lizard</name>
    <dbReference type="NCBI Taxonomy" id="74358"/>
    <lineage>
        <taxon>Eukaryota</taxon>
        <taxon>Metazoa</taxon>
        <taxon>Chordata</taxon>
        <taxon>Craniata</taxon>
        <taxon>Vertebrata</taxon>
        <taxon>Euteleostomi</taxon>
        <taxon>Lepidosauria</taxon>
        <taxon>Squamata</taxon>
        <taxon>Bifurcata</taxon>
        <taxon>Unidentata</taxon>
        <taxon>Episquamata</taxon>
        <taxon>Laterata</taxon>
        <taxon>Lacertibaenia</taxon>
        <taxon>Lacertidae</taxon>
        <taxon>Podarcis</taxon>
    </lineage>
</organism>
<proteinExistence type="inferred from homology"/>
<evidence type="ECO:0000313" key="18">
    <source>
        <dbReference type="EMBL" id="CAI5794535.1"/>
    </source>
</evidence>
<dbReference type="InterPro" id="IPR038506">
    <property type="entry name" value="GLE1-like_sf"/>
</dbReference>
<evidence type="ECO:0000256" key="3">
    <source>
        <dbReference type="ARBA" id="ARBA00011056"/>
    </source>
</evidence>
<gene>
    <name evidence="18" type="ORF">PODLI_1B030370</name>
</gene>
<keyword evidence="4" id="KW-0813">Transport</keyword>
<feature type="compositionally biased region" description="Basic and acidic residues" evidence="17">
    <location>
        <begin position="8"/>
        <end position="52"/>
    </location>
</feature>
<comment type="similarity">
    <text evidence="3">Belongs to the GLE1 family.</text>
</comment>
<keyword evidence="9" id="KW-0175">Coiled coil</keyword>
<comment type="subcellular location">
    <subcellularLocation>
        <location evidence="1">Cytoplasm</location>
    </subcellularLocation>
    <subcellularLocation>
        <location evidence="2">Nucleus</location>
        <location evidence="2">Nuclear pore complex</location>
    </subcellularLocation>
</comment>
<keyword evidence="5" id="KW-0963">Cytoplasm</keyword>
<dbReference type="GO" id="GO:0031369">
    <property type="term" value="F:translation initiation factor binding"/>
    <property type="evidence" value="ECO:0007669"/>
    <property type="project" value="TreeGrafter"/>
</dbReference>
<evidence type="ECO:0000256" key="14">
    <source>
        <dbReference type="ARBA" id="ARBA00029983"/>
    </source>
</evidence>
<evidence type="ECO:0000256" key="5">
    <source>
        <dbReference type="ARBA" id="ARBA00022490"/>
    </source>
</evidence>
<evidence type="ECO:0000256" key="12">
    <source>
        <dbReference type="ARBA" id="ARBA00024680"/>
    </source>
</evidence>
<dbReference type="Pfam" id="PF07817">
    <property type="entry name" value="GLE1"/>
    <property type="match status" value="1"/>
</dbReference>
<dbReference type="Proteomes" id="UP001178461">
    <property type="component" value="Chromosome Z"/>
</dbReference>
<keyword evidence="11" id="KW-0539">Nucleus</keyword>
<name>A0AA35LDU2_9SAUR</name>
<evidence type="ECO:0000256" key="8">
    <source>
        <dbReference type="ARBA" id="ARBA00023010"/>
    </source>
</evidence>
<dbReference type="GO" id="GO:0005737">
    <property type="term" value="C:cytoplasm"/>
    <property type="evidence" value="ECO:0007669"/>
    <property type="project" value="UniProtKB-SubCell"/>
</dbReference>
<keyword evidence="6" id="KW-0509">mRNA transport</keyword>
<evidence type="ECO:0000256" key="10">
    <source>
        <dbReference type="ARBA" id="ARBA00023132"/>
    </source>
</evidence>
<evidence type="ECO:0000256" key="9">
    <source>
        <dbReference type="ARBA" id="ARBA00023054"/>
    </source>
</evidence>
<evidence type="ECO:0000256" key="6">
    <source>
        <dbReference type="ARBA" id="ARBA00022816"/>
    </source>
</evidence>
<feature type="region of interest" description="Disordered" evidence="17">
    <location>
        <begin position="1"/>
        <end position="64"/>
    </location>
</feature>
<dbReference type="FunFam" id="1.25.40.510:FF:000001">
    <property type="entry name" value="Nucleoporin GLE1 isoform 1"/>
    <property type="match status" value="1"/>
</dbReference>
<keyword evidence="8" id="KW-0811">Translocation</keyword>
<evidence type="ECO:0000256" key="17">
    <source>
        <dbReference type="SAM" id="MobiDB-lite"/>
    </source>
</evidence>
<reference evidence="18" key="1">
    <citation type="submission" date="2022-12" db="EMBL/GenBank/DDBJ databases">
        <authorList>
            <person name="Alioto T."/>
            <person name="Alioto T."/>
            <person name="Gomez Garrido J."/>
        </authorList>
    </citation>
    <scope>NUCLEOTIDE SEQUENCE</scope>
</reference>
<dbReference type="EMBL" id="OX395140">
    <property type="protein sequence ID" value="CAI5794535.1"/>
    <property type="molecule type" value="Genomic_DNA"/>
</dbReference>
<evidence type="ECO:0000256" key="11">
    <source>
        <dbReference type="ARBA" id="ARBA00023242"/>
    </source>
</evidence>
<comment type="function">
    <text evidence="12">Required for the export of mRNAs containing poly(A) tails from the nucleus into the cytoplasm. May be involved in the terminal step of the mRNA transport through the nuclear pore complex (NPC).</text>
</comment>
<dbReference type="PANTHER" id="PTHR12960:SF0">
    <property type="entry name" value="MRNA EXPORT FACTOR GLE1"/>
    <property type="match status" value="1"/>
</dbReference>
<keyword evidence="7" id="KW-0653">Protein transport</keyword>
<keyword evidence="10" id="KW-0906">Nuclear pore complex</keyword>
<dbReference type="GO" id="GO:0000822">
    <property type="term" value="F:inositol hexakisphosphate binding"/>
    <property type="evidence" value="ECO:0007669"/>
    <property type="project" value="TreeGrafter"/>
</dbReference>
<evidence type="ECO:0000256" key="13">
    <source>
        <dbReference type="ARBA" id="ARBA00026227"/>
    </source>
</evidence>
<dbReference type="AlphaFoldDB" id="A0AA35LDU2"/>
<dbReference type="Gene3D" id="1.25.40.510">
    <property type="entry name" value="GLE1-like"/>
    <property type="match status" value="1"/>
</dbReference>
<dbReference type="GO" id="GO:0015031">
    <property type="term" value="P:protein transport"/>
    <property type="evidence" value="ECO:0007669"/>
    <property type="project" value="UniProtKB-KW"/>
</dbReference>
<accession>A0AA35LDU2</accession>
<evidence type="ECO:0000313" key="19">
    <source>
        <dbReference type="Proteomes" id="UP001178461"/>
    </source>
</evidence>
<evidence type="ECO:0000256" key="2">
    <source>
        <dbReference type="ARBA" id="ARBA00004567"/>
    </source>
</evidence>
<dbReference type="GO" id="GO:0005543">
    <property type="term" value="F:phospholipid binding"/>
    <property type="evidence" value="ECO:0007669"/>
    <property type="project" value="TreeGrafter"/>
</dbReference>
<feature type="region of interest" description="Disordered" evidence="17">
    <location>
        <begin position="368"/>
        <end position="407"/>
    </location>
</feature>
<evidence type="ECO:0000256" key="16">
    <source>
        <dbReference type="ARBA" id="ARBA00031503"/>
    </source>
</evidence>
<protein>
    <recommendedName>
        <fullName evidence="13">mRNA export factor GLE1</fullName>
    </recommendedName>
    <alternativeName>
        <fullName evidence="15">GLE1 RNA export mediator</fullName>
    </alternativeName>
    <alternativeName>
        <fullName evidence="16">GLE1-like protein</fullName>
    </alternativeName>
    <alternativeName>
        <fullName evidence="14">Nucleoporin GLE1</fullName>
    </alternativeName>
</protein>
<dbReference type="GO" id="GO:0044614">
    <property type="term" value="C:nuclear pore cytoplasmic filaments"/>
    <property type="evidence" value="ECO:0007669"/>
    <property type="project" value="TreeGrafter"/>
</dbReference>
<dbReference type="InterPro" id="IPR012476">
    <property type="entry name" value="GLE1"/>
</dbReference>
<evidence type="ECO:0000256" key="1">
    <source>
        <dbReference type="ARBA" id="ARBA00004496"/>
    </source>
</evidence>
<evidence type="ECO:0000256" key="15">
    <source>
        <dbReference type="ARBA" id="ARBA00030897"/>
    </source>
</evidence>
<evidence type="ECO:0000256" key="7">
    <source>
        <dbReference type="ARBA" id="ARBA00022927"/>
    </source>
</evidence>
<evidence type="ECO:0000256" key="4">
    <source>
        <dbReference type="ARBA" id="ARBA00022448"/>
    </source>
</evidence>